<dbReference type="EMBL" id="CP007451">
    <property type="protein sequence ID" value="AHW62413.1"/>
    <property type="molecule type" value="Genomic_DNA"/>
</dbReference>
<sequence>MPGLNIARQNRALARKAYCRRVSENLMLQKQLTTRLQEIPGALFVTFAGLRKLPGVLFTAFVGVRKLPRVLFSAFVLLRKLHCVLKTVFVLLRKLH</sequence>
<accession>A0ABN4D4T4</accession>
<dbReference type="Proteomes" id="UP000023772">
    <property type="component" value="Chromosome"/>
</dbReference>
<proteinExistence type="predicted"/>
<keyword evidence="2" id="KW-1185">Reference proteome</keyword>
<reference evidence="1 2" key="1">
    <citation type="submission" date="2014-03" db="EMBL/GenBank/DDBJ databases">
        <title>Complete genome sequence of a deeply braunched marine Bacteroidia bacterium Draconibacterium orientale type strain FH5T.</title>
        <authorList>
            <person name="Li X."/>
            <person name="Wang X."/>
            <person name="Xie Z."/>
            <person name="Du Z."/>
            <person name="Chen G."/>
        </authorList>
    </citation>
    <scope>NUCLEOTIDE SEQUENCE [LARGE SCALE GENOMIC DNA]</scope>
    <source>
        <strain evidence="1 2">FH5</strain>
    </source>
</reference>
<evidence type="ECO:0008006" key="3">
    <source>
        <dbReference type="Google" id="ProtNLM"/>
    </source>
</evidence>
<protein>
    <recommendedName>
        <fullName evidence="3">Transposase DDE domain-containing protein</fullName>
    </recommendedName>
</protein>
<gene>
    <name evidence="1" type="ORF">FH5T_21165</name>
</gene>
<organism evidence="1 2">
    <name type="scientific">Draconibacterium orientale</name>
    <dbReference type="NCBI Taxonomy" id="1168034"/>
    <lineage>
        <taxon>Bacteria</taxon>
        <taxon>Pseudomonadati</taxon>
        <taxon>Bacteroidota</taxon>
        <taxon>Bacteroidia</taxon>
        <taxon>Marinilabiliales</taxon>
        <taxon>Prolixibacteraceae</taxon>
        <taxon>Draconibacterium</taxon>
    </lineage>
</organism>
<evidence type="ECO:0000313" key="1">
    <source>
        <dbReference type="EMBL" id="AHW62413.1"/>
    </source>
</evidence>
<evidence type="ECO:0000313" key="2">
    <source>
        <dbReference type="Proteomes" id="UP000023772"/>
    </source>
</evidence>
<name>A0ABN4D4T4_9BACT</name>